<dbReference type="AlphaFoldDB" id="A0A316TR60"/>
<dbReference type="OrthoDB" id="9791971at2"/>
<accession>A0A316TR60</accession>
<reference evidence="1 2" key="1">
    <citation type="submission" date="2018-05" db="EMBL/GenBank/DDBJ databases">
        <title>Rhodohalobacter halophilus gen. nov., sp. nov., a moderately halophilic member of the family Balneolaceae.</title>
        <authorList>
            <person name="Liu Z.-W."/>
        </authorList>
    </citation>
    <scope>NUCLEOTIDE SEQUENCE [LARGE SCALE GENOMIC DNA]</scope>
    <source>
        <strain evidence="1 2">8A47</strain>
    </source>
</reference>
<keyword evidence="2" id="KW-1185">Reference proteome</keyword>
<sequence>MIHEFTKENIQAIGNVLGVTPKPFGTDVFRFEVSNEDAGTKLALEIHLGLELEGKRMNLVSVYSGTTFLQLHNCTAFIASDLLKQVTFFGKQGEITTGLIVEQSAGCSMYANVNESILTGDFTKLPEDVMMCGVALSLTESADLDDFSFDDENLS</sequence>
<dbReference type="EMBL" id="QGGB01000005">
    <property type="protein sequence ID" value="PWN07093.1"/>
    <property type="molecule type" value="Genomic_DNA"/>
</dbReference>
<proteinExistence type="predicted"/>
<protein>
    <submittedName>
        <fullName evidence="1">Uncharacterized protein</fullName>
    </submittedName>
</protein>
<gene>
    <name evidence="1" type="ORF">DDZ15_07450</name>
</gene>
<name>A0A316TR60_9BACT</name>
<evidence type="ECO:0000313" key="1">
    <source>
        <dbReference type="EMBL" id="PWN07093.1"/>
    </source>
</evidence>
<comment type="caution">
    <text evidence="1">The sequence shown here is derived from an EMBL/GenBank/DDBJ whole genome shotgun (WGS) entry which is preliminary data.</text>
</comment>
<dbReference type="Proteomes" id="UP000245533">
    <property type="component" value="Unassembled WGS sequence"/>
</dbReference>
<evidence type="ECO:0000313" key="2">
    <source>
        <dbReference type="Proteomes" id="UP000245533"/>
    </source>
</evidence>
<organism evidence="1 2">
    <name type="scientific">Rhodohalobacter mucosus</name>
    <dbReference type="NCBI Taxonomy" id="2079485"/>
    <lineage>
        <taxon>Bacteria</taxon>
        <taxon>Pseudomonadati</taxon>
        <taxon>Balneolota</taxon>
        <taxon>Balneolia</taxon>
        <taxon>Balneolales</taxon>
        <taxon>Balneolaceae</taxon>
        <taxon>Rhodohalobacter</taxon>
    </lineage>
</organism>
<dbReference type="RefSeq" id="WP_109646442.1">
    <property type="nucleotide sequence ID" value="NZ_QGGB01000005.1"/>
</dbReference>